<dbReference type="EMBL" id="JAATJA010000001">
    <property type="protein sequence ID" value="NJB67746.1"/>
    <property type="molecule type" value="Genomic_DNA"/>
</dbReference>
<reference evidence="1 2" key="1">
    <citation type="submission" date="2020-03" db="EMBL/GenBank/DDBJ databases">
        <title>Genomic Encyclopedia of Type Strains, Phase IV (KMG-IV): sequencing the most valuable type-strain genomes for metagenomic binning, comparative biology and taxonomic classification.</title>
        <authorList>
            <person name="Goeker M."/>
        </authorList>
    </citation>
    <scope>NUCLEOTIDE SEQUENCE [LARGE SCALE GENOMIC DNA]</scope>
    <source>
        <strain evidence="1 2">DSM 24233</strain>
    </source>
</reference>
<keyword evidence="2" id="KW-1185">Reference proteome</keyword>
<evidence type="ECO:0000313" key="2">
    <source>
        <dbReference type="Proteomes" id="UP000580856"/>
    </source>
</evidence>
<dbReference type="AlphaFoldDB" id="A0A846QG23"/>
<organism evidence="1 2">
    <name type="scientific">Desulfobaculum xiamenense</name>
    <dbReference type="NCBI Taxonomy" id="995050"/>
    <lineage>
        <taxon>Bacteria</taxon>
        <taxon>Pseudomonadati</taxon>
        <taxon>Thermodesulfobacteriota</taxon>
        <taxon>Desulfovibrionia</taxon>
        <taxon>Desulfovibrionales</taxon>
        <taxon>Desulfovibrionaceae</taxon>
        <taxon>Desulfobaculum</taxon>
    </lineage>
</organism>
<dbReference type="RefSeq" id="WP_167940776.1">
    <property type="nucleotide sequence ID" value="NZ_JAATJA010000001.1"/>
</dbReference>
<gene>
    <name evidence="1" type="ORF">GGQ74_001386</name>
</gene>
<dbReference type="Proteomes" id="UP000580856">
    <property type="component" value="Unassembled WGS sequence"/>
</dbReference>
<evidence type="ECO:0000313" key="1">
    <source>
        <dbReference type="EMBL" id="NJB67746.1"/>
    </source>
</evidence>
<comment type="caution">
    <text evidence="1">The sequence shown here is derived from an EMBL/GenBank/DDBJ whole genome shotgun (WGS) entry which is preliminary data.</text>
</comment>
<name>A0A846QG23_9BACT</name>
<protein>
    <submittedName>
        <fullName evidence="1">Uncharacterized protein</fullName>
    </submittedName>
</protein>
<sequence>MRLAAILAAAILLTVVGLILLMPNRLDLRFASGGPTSFVPVARVAHEIHCAPATDGLREALDTTALTRALNSHEAILAHADIFLADASALSAGLDATPTVRMAAYTIAMRTHSGDNIEIRSRQTKTPDLTSGIVRDIDRGVAAYQRAMEKSSTNRMRSIIIS</sequence>
<accession>A0A846QG23</accession>
<proteinExistence type="predicted"/>